<sequence>MASAGLSETMGGRLGTASPTTSLELPPWLQARLPVGVVVQVRPRLRTERLAGVTLCGAADESVYACDGEQSTVSDVISGETYDFDGALVVDGSSGIEAVYMDAAFRSAVDPQGNTSGPPRLPVWSIQDAVQAVLRGLTNLVVFTYGGQCTGKTFLLSRVLQLAMEERLGGAHAEPLVRSFTVTRYFQDDAHREAEEAMVVQEDVSRRQALRQMQECLRAPPDRSASCSPHWVFRVVLDSGRSLTFADLASSSRVTPRGTQLTEDLALFTLEQGVLDDPAHLTCSPLTGALRSGLGGDAIGVVLCCLGPTHFHRENENAQTLAMARRLMEVCASLRFERPDAPKAMYHQ</sequence>
<dbReference type="SUPFAM" id="SSF52540">
    <property type="entry name" value="P-loop containing nucleoside triphosphate hydrolases"/>
    <property type="match status" value="1"/>
</dbReference>
<evidence type="ECO:0000313" key="2">
    <source>
        <dbReference type="Proteomes" id="UP001301350"/>
    </source>
</evidence>
<dbReference type="PRINTS" id="PR00380">
    <property type="entry name" value="KINESINHEAVY"/>
</dbReference>
<dbReference type="Proteomes" id="UP001301350">
    <property type="component" value="Unassembled WGS sequence"/>
</dbReference>
<comment type="caution">
    <text evidence="1">The sequence shown here is derived from an EMBL/GenBank/DDBJ whole genome shotgun (WGS) entry which is preliminary data.</text>
</comment>
<dbReference type="EMBL" id="JANCYW010000008">
    <property type="protein sequence ID" value="KAK4536365.1"/>
    <property type="molecule type" value="Genomic_DNA"/>
</dbReference>
<name>A0AAV9IW69_CYACA</name>
<evidence type="ECO:0000313" key="1">
    <source>
        <dbReference type="EMBL" id="KAK4536365.1"/>
    </source>
</evidence>
<dbReference type="GO" id="GO:0007018">
    <property type="term" value="P:microtubule-based movement"/>
    <property type="evidence" value="ECO:0007669"/>
    <property type="project" value="InterPro"/>
</dbReference>
<gene>
    <name evidence="1" type="ORF">CDCA_CDCA08G2390</name>
</gene>
<dbReference type="GO" id="GO:0005524">
    <property type="term" value="F:ATP binding"/>
    <property type="evidence" value="ECO:0007669"/>
    <property type="project" value="InterPro"/>
</dbReference>
<organism evidence="1 2">
    <name type="scientific">Cyanidium caldarium</name>
    <name type="common">Red alga</name>
    <dbReference type="NCBI Taxonomy" id="2771"/>
    <lineage>
        <taxon>Eukaryota</taxon>
        <taxon>Rhodophyta</taxon>
        <taxon>Bangiophyceae</taxon>
        <taxon>Cyanidiales</taxon>
        <taxon>Cyanidiaceae</taxon>
        <taxon>Cyanidium</taxon>
    </lineage>
</organism>
<dbReference type="GO" id="GO:0008017">
    <property type="term" value="F:microtubule binding"/>
    <property type="evidence" value="ECO:0007669"/>
    <property type="project" value="InterPro"/>
</dbReference>
<dbReference type="InterPro" id="IPR027417">
    <property type="entry name" value="P-loop_NTPase"/>
</dbReference>
<dbReference type="GO" id="GO:0003777">
    <property type="term" value="F:microtubule motor activity"/>
    <property type="evidence" value="ECO:0007669"/>
    <property type="project" value="InterPro"/>
</dbReference>
<protein>
    <recommendedName>
        <fullName evidence="3">Kinesin motor domain-containing protein</fullName>
    </recommendedName>
</protein>
<accession>A0AAV9IW69</accession>
<evidence type="ECO:0008006" key="3">
    <source>
        <dbReference type="Google" id="ProtNLM"/>
    </source>
</evidence>
<dbReference type="AlphaFoldDB" id="A0AAV9IW69"/>
<dbReference type="InterPro" id="IPR001752">
    <property type="entry name" value="Kinesin_motor_dom"/>
</dbReference>
<reference evidence="1 2" key="1">
    <citation type="submission" date="2022-07" db="EMBL/GenBank/DDBJ databases">
        <title>Genome-wide signatures of adaptation to extreme environments.</title>
        <authorList>
            <person name="Cho C.H."/>
            <person name="Yoon H.S."/>
        </authorList>
    </citation>
    <scope>NUCLEOTIDE SEQUENCE [LARGE SCALE GENOMIC DNA]</scope>
    <source>
        <strain evidence="1 2">DBV 063 E5</strain>
    </source>
</reference>
<keyword evidence="2" id="KW-1185">Reference proteome</keyword>
<proteinExistence type="predicted"/>